<organism evidence="1 2">
    <name type="scientific">Linum trigynum</name>
    <dbReference type="NCBI Taxonomy" id="586398"/>
    <lineage>
        <taxon>Eukaryota</taxon>
        <taxon>Viridiplantae</taxon>
        <taxon>Streptophyta</taxon>
        <taxon>Embryophyta</taxon>
        <taxon>Tracheophyta</taxon>
        <taxon>Spermatophyta</taxon>
        <taxon>Magnoliopsida</taxon>
        <taxon>eudicotyledons</taxon>
        <taxon>Gunneridae</taxon>
        <taxon>Pentapetalae</taxon>
        <taxon>rosids</taxon>
        <taxon>fabids</taxon>
        <taxon>Malpighiales</taxon>
        <taxon>Linaceae</taxon>
        <taxon>Linum</taxon>
    </lineage>
</organism>
<evidence type="ECO:0000313" key="1">
    <source>
        <dbReference type="EMBL" id="CAL1372600.1"/>
    </source>
</evidence>
<dbReference type="AlphaFoldDB" id="A0AAV2DGJ9"/>
<sequence length="109" mass="11433">MDHPTTISSSWELALVTPTPLIIPWGCYVGGPQTTSWGCSLPPSSSSILSHILPLPTALPRPGGGGMMPTPLTTSWDPNSAITPLTMSLGVAVWYDGGHPPWYLPGVVV</sequence>
<keyword evidence="2" id="KW-1185">Reference proteome</keyword>
<evidence type="ECO:0000313" key="2">
    <source>
        <dbReference type="Proteomes" id="UP001497516"/>
    </source>
</evidence>
<gene>
    <name evidence="1" type="ORF">LTRI10_LOCUS14593</name>
</gene>
<reference evidence="1 2" key="1">
    <citation type="submission" date="2024-04" db="EMBL/GenBank/DDBJ databases">
        <authorList>
            <person name="Fracassetti M."/>
        </authorList>
    </citation>
    <scope>NUCLEOTIDE SEQUENCE [LARGE SCALE GENOMIC DNA]</scope>
</reference>
<protein>
    <submittedName>
        <fullName evidence="1">Uncharacterized protein</fullName>
    </submittedName>
</protein>
<dbReference type="Proteomes" id="UP001497516">
    <property type="component" value="Chromosome 2"/>
</dbReference>
<dbReference type="EMBL" id="OZ034815">
    <property type="protein sequence ID" value="CAL1372600.1"/>
    <property type="molecule type" value="Genomic_DNA"/>
</dbReference>
<proteinExistence type="predicted"/>
<accession>A0AAV2DGJ9</accession>
<name>A0AAV2DGJ9_9ROSI</name>